<comment type="caution">
    <text evidence="2">The sequence shown here is derived from an EMBL/GenBank/DDBJ whole genome shotgun (WGS) entry which is preliminary data.</text>
</comment>
<feature type="region of interest" description="Disordered" evidence="1">
    <location>
        <begin position="13"/>
        <end position="107"/>
    </location>
</feature>
<feature type="compositionally biased region" description="Low complexity" evidence="1">
    <location>
        <begin position="63"/>
        <end position="81"/>
    </location>
</feature>
<feature type="compositionally biased region" description="Basic and acidic residues" evidence="1">
    <location>
        <begin position="96"/>
        <end position="106"/>
    </location>
</feature>
<dbReference type="Proteomes" id="UP001600888">
    <property type="component" value="Unassembled WGS sequence"/>
</dbReference>
<feature type="compositionally biased region" description="Basic and acidic residues" evidence="1">
    <location>
        <begin position="203"/>
        <end position="212"/>
    </location>
</feature>
<name>A0ABR4DUL6_9PEZI</name>
<feature type="compositionally biased region" description="Low complexity" evidence="1">
    <location>
        <begin position="172"/>
        <end position="191"/>
    </location>
</feature>
<accession>A0ABR4DUL6</accession>
<evidence type="ECO:0000313" key="3">
    <source>
        <dbReference type="Proteomes" id="UP001600888"/>
    </source>
</evidence>
<gene>
    <name evidence="2" type="ORF">FJTKL_03669</name>
</gene>
<organism evidence="2 3">
    <name type="scientific">Diaporthe vaccinii</name>
    <dbReference type="NCBI Taxonomy" id="105482"/>
    <lineage>
        <taxon>Eukaryota</taxon>
        <taxon>Fungi</taxon>
        <taxon>Dikarya</taxon>
        <taxon>Ascomycota</taxon>
        <taxon>Pezizomycotina</taxon>
        <taxon>Sordariomycetes</taxon>
        <taxon>Sordariomycetidae</taxon>
        <taxon>Diaporthales</taxon>
        <taxon>Diaporthaceae</taxon>
        <taxon>Diaporthe</taxon>
        <taxon>Diaporthe eres species complex</taxon>
    </lineage>
</organism>
<feature type="compositionally biased region" description="Basic and acidic residues" evidence="1">
    <location>
        <begin position="236"/>
        <end position="247"/>
    </location>
</feature>
<dbReference type="EMBL" id="JBAWTH010000167">
    <property type="protein sequence ID" value="KAL2274046.1"/>
    <property type="molecule type" value="Genomic_DNA"/>
</dbReference>
<reference evidence="2 3" key="1">
    <citation type="submission" date="2024-03" db="EMBL/GenBank/DDBJ databases">
        <title>A high-quality draft genome sequence of Diaporthe vaccinii, a causative agent of upright dieback and viscid rot disease in cranberry plants.</title>
        <authorList>
            <person name="Sarrasin M."/>
            <person name="Lang B.F."/>
            <person name="Burger G."/>
        </authorList>
    </citation>
    <scope>NUCLEOTIDE SEQUENCE [LARGE SCALE GENOMIC DNA]</scope>
    <source>
        <strain evidence="2 3">IS7</strain>
    </source>
</reference>
<evidence type="ECO:0000313" key="2">
    <source>
        <dbReference type="EMBL" id="KAL2274046.1"/>
    </source>
</evidence>
<evidence type="ECO:0008006" key="4">
    <source>
        <dbReference type="Google" id="ProtNLM"/>
    </source>
</evidence>
<sequence length="280" mass="30608">MFTTMGLPPIFPDFAAHAPPTFSSPSAHRPAISSPLSSSPIRATTPPPPLSACDANARREIQSSPIPASWSSSSGPSKPVSRFAARPTRPNPVVSQKREAAQESRRKLFLKNVRQRADDSRWERRGGEQELLKLEWFSLNKDLRQAKNADLDGLVFESDIEEAARLREEEGAAAAAAASSSPAAPWGTAGPSNPDADEMMLDTLEREQRAEVEEYEAMMASIRDGGSDGLQWGQQHEQKPPDSPHLSDDDDYDALFMDYLSQDHHGQEQAPASSGEMDLS</sequence>
<feature type="region of interest" description="Disordered" evidence="1">
    <location>
        <begin position="167"/>
        <end position="280"/>
    </location>
</feature>
<protein>
    <recommendedName>
        <fullName evidence="4">BZIP domain-containing protein</fullName>
    </recommendedName>
</protein>
<proteinExistence type="predicted"/>
<keyword evidence="3" id="KW-1185">Reference proteome</keyword>
<feature type="compositionally biased region" description="Low complexity" evidence="1">
    <location>
        <begin position="29"/>
        <end position="43"/>
    </location>
</feature>
<evidence type="ECO:0000256" key="1">
    <source>
        <dbReference type="SAM" id="MobiDB-lite"/>
    </source>
</evidence>